<reference evidence="3 4" key="1">
    <citation type="submission" date="2023-05" db="EMBL/GenBank/DDBJ databases">
        <title>Sequencing and Assembly of Streptomyces sp. NP73.</title>
        <authorList>
            <person name="Konwar A.N."/>
            <person name="Saikia K."/>
            <person name="Thakur D."/>
        </authorList>
    </citation>
    <scope>NUCLEOTIDE SEQUENCE [LARGE SCALE GENOMIC DNA]</scope>
    <source>
        <strain evidence="3 4">NP73</strain>
    </source>
</reference>
<keyword evidence="4" id="KW-1185">Reference proteome</keyword>
<dbReference type="PANTHER" id="PTHR31616">
    <property type="entry name" value="TREHALASE"/>
    <property type="match status" value="1"/>
</dbReference>
<dbReference type="EMBL" id="JASITI010000026">
    <property type="protein sequence ID" value="MDK9498090.1"/>
    <property type="molecule type" value="Genomic_DNA"/>
</dbReference>
<dbReference type="Gene3D" id="1.50.10.10">
    <property type="match status" value="1"/>
</dbReference>
<feature type="signal peptide" evidence="2">
    <location>
        <begin position="1"/>
        <end position="25"/>
    </location>
</feature>
<evidence type="ECO:0000313" key="4">
    <source>
        <dbReference type="Proteomes" id="UP001223390"/>
    </source>
</evidence>
<dbReference type="SUPFAM" id="SSF48208">
    <property type="entry name" value="Six-hairpin glycosidases"/>
    <property type="match status" value="1"/>
</dbReference>
<name>A0ABT7GZ29_9ACTN</name>
<comment type="caution">
    <text evidence="3">The sequence shown here is derived from an EMBL/GenBank/DDBJ whole genome shotgun (WGS) entry which is preliminary data.</text>
</comment>
<gene>
    <name evidence="3" type="ORF">QEZ40_003038</name>
</gene>
<evidence type="ECO:0008006" key="5">
    <source>
        <dbReference type="Google" id="ProtNLM"/>
    </source>
</evidence>
<dbReference type="InterPro" id="IPR008928">
    <property type="entry name" value="6-hairpin_glycosidase_sf"/>
</dbReference>
<evidence type="ECO:0000256" key="1">
    <source>
        <dbReference type="SAM" id="MobiDB-lite"/>
    </source>
</evidence>
<protein>
    <recommendedName>
        <fullName evidence="5">Glycoside hydrolase family 15</fullName>
    </recommendedName>
</protein>
<dbReference type="RefSeq" id="WP_285343749.1">
    <property type="nucleotide sequence ID" value="NZ_JASITI010000026.1"/>
</dbReference>
<proteinExistence type="predicted"/>
<accession>A0ABT7GZ29</accession>
<dbReference type="Proteomes" id="UP001223390">
    <property type="component" value="Unassembled WGS sequence"/>
</dbReference>
<feature type="region of interest" description="Disordered" evidence="1">
    <location>
        <begin position="25"/>
        <end position="65"/>
    </location>
</feature>
<keyword evidence="2" id="KW-0732">Signal</keyword>
<evidence type="ECO:0000313" key="3">
    <source>
        <dbReference type="EMBL" id="MDK9498090.1"/>
    </source>
</evidence>
<feature type="chain" id="PRO_5046115858" description="Glycoside hydrolase family 15" evidence="2">
    <location>
        <begin position="26"/>
        <end position="660"/>
    </location>
</feature>
<evidence type="ECO:0000256" key="2">
    <source>
        <dbReference type="SAM" id="SignalP"/>
    </source>
</evidence>
<sequence>MRTRSVLLATALLATLLQTAEGAVAAGGPPVASDGRPARDGRTGHGVPALPGGEPAGAGRAAHDGQAGHDVPLYGIKGAGSAGRAGAQEFTTDDDRLSRVSLFLGSTASTGRLSVQVRTARDDAGSAIASAAVDLAALGGPGTGWVEVPLSAALRPGARYYLFAQATTAEAGAVTWHGTRAAAAGFPAAAQYDQARGGWQPGSGRLAFYVNPAGSERCGETEACYVPASMRPARTAGLLSNGRAVEAVDPAFAVGARYVEGSNVLVLPSGRWRYLPEGAEKSRVVEAGDAGALAQIAESRRWLARGQVPGAAGARREGAERALLSMRALLRPNGALAAAWYPFWDFSWPRDSAFAAAAFAHTGHDEEAYRILLYNARTQRPDGTWEARTKLDGSGPPDTRQWQLDANGWVPWATWQWYRTAPAADRAERLRVLYPAILKAADFAAASLDGEGLPPASPDYWELPTDTANIGTAAPLLSGLRAAADLAAGLGRRQEAARWTEAAGRLERGIAKRFAPLGYQRTVDGLHGHDSAAAFMAPPFNEAPAGLPAALDTTYRELLRPNGGLVPGSDPDTRWGNITWTASTSFFALAWSSTGERAKGSAVLDWVLAQRNVLGELPETVDAQGLPKAVVPLGWTDALVLLTLVQLGDAPLAAPPSPRT</sequence>
<dbReference type="PANTHER" id="PTHR31616:SF0">
    <property type="entry name" value="GLUCAN 1,4-ALPHA-GLUCOSIDASE"/>
    <property type="match status" value="1"/>
</dbReference>
<organism evidence="3 4">
    <name type="scientific">Streptomyces katrae</name>
    <dbReference type="NCBI Taxonomy" id="68223"/>
    <lineage>
        <taxon>Bacteria</taxon>
        <taxon>Bacillati</taxon>
        <taxon>Actinomycetota</taxon>
        <taxon>Actinomycetes</taxon>
        <taxon>Kitasatosporales</taxon>
        <taxon>Streptomycetaceae</taxon>
        <taxon>Streptomyces</taxon>
    </lineage>
</organism>
<feature type="compositionally biased region" description="Low complexity" evidence="1">
    <location>
        <begin position="46"/>
        <end position="60"/>
    </location>
</feature>
<dbReference type="InterPro" id="IPR012341">
    <property type="entry name" value="6hp_glycosidase-like_sf"/>
</dbReference>